<protein>
    <recommendedName>
        <fullName evidence="8">Tryptophan synthase beta chain-like PALP domain-containing protein</fullName>
    </recommendedName>
</protein>
<dbReference type="PIRSF" id="PIRSF006278">
    <property type="entry name" value="ACCD_DCysDesulf"/>
    <property type="match status" value="1"/>
</dbReference>
<dbReference type="PANTHER" id="PTHR43780">
    <property type="entry name" value="1-AMINOCYCLOPROPANE-1-CARBOXYLATE DEAMINASE-RELATED"/>
    <property type="match status" value="1"/>
</dbReference>
<dbReference type="OrthoDB" id="65643at2759"/>
<evidence type="ECO:0000256" key="3">
    <source>
        <dbReference type="ARBA" id="ARBA00022898"/>
    </source>
</evidence>
<evidence type="ECO:0000313" key="7">
    <source>
        <dbReference type="Proteomes" id="UP000444721"/>
    </source>
</evidence>
<dbReference type="RefSeq" id="XP_044567783.1">
    <property type="nucleotide sequence ID" value="XM_044701414.1"/>
</dbReference>
<dbReference type="VEuPathDB" id="AmoebaDB:FDP41_011048"/>
<accession>A0A6A5CBQ8</accession>
<dbReference type="EMBL" id="VFQX01000007">
    <property type="protein sequence ID" value="KAF0983070.1"/>
    <property type="molecule type" value="Genomic_DNA"/>
</dbReference>
<dbReference type="PANTHER" id="PTHR43780:SF2">
    <property type="entry name" value="1-AMINOCYCLOPROPANE-1-CARBOXYLATE DEAMINASE-RELATED"/>
    <property type="match status" value="1"/>
</dbReference>
<dbReference type="Proteomes" id="UP000444721">
    <property type="component" value="Unassembled WGS sequence"/>
</dbReference>
<keyword evidence="7" id="KW-1185">Reference proteome</keyword>
<gene>
    <name evidence="6" type="ORF">FDP41_011048</name>
</gene>
<dbReference type="SUPFAM" id="SSF53686">
    <property type="entry name" value="Tryptophan synthase beta subunit-like PLP-dependent enzymes"/>
    <property type="match status" value="1"/>
</dbReference>
<dbReference type="AlphaFoldDB" id="A0A6A5CBQ8"/>
<evidence type="ECO:0000256" key="4">
    <source>
        <dbReference type="PIRSR" id="PIRSR006278-1"/>
    </source>
</evidence>
<evidence type="ECO:0000313" key="6">
    <source>
        <dbReference type="EMBL" id="KAF0983070.1"/>
    </source>
</evidence>
<comment type="similarity">
    <text evidence="2">Belongs to the ACC deaminase/D-cysteine desulfhydrase family.</text>
</comment>
<dbReference type="Gene3D" id="3.40.50.1100">
    <property type="match status" value="2"/>
</dbReference>
<reference evidence="6 7" key="1">
    <citation type="journal article" date="2019" name="Sci. Rep.">
        <title>Nanopore sequencing improves the draft genome of the human pathogenic amoeba Naegleria fowleri.</title>
        <authorList>
            <person name="Liechti N."/>
            <person name="Schurch N."/>
            <person name="Bruggmann R."/>
            <person name="Wittwer M."/>
        </authorList>
    </citation>
    <scope>NUCLEOTIDE SEQUENCE [LARGE SCALE GENOMIC DNA]</scope>
    <source>
        <strain evidence="6 7">ATCC 30894</strain>
    </source>
</reference>
<feature type="active site" description="Nucleophile" evidence="4">
    <location>
        <position position="126"/>
    </location>
</feature>
<evidence type="ECO:0000256" key="1">
    <source>
        <dbReference type="ARBA" id="ARBA00001933"/>
    </source>
</evidence>
<dbReference type="GO" id="GO:0019148">
    <property type="term" value="F:D-cysteine desulfhydrase activity"/>
    <property type="evidence" value="ECO:0007669"/>
    <property type="project" value="TreeGrafter"/>
</dbReference>
<sequence length="410" mass="48223">MQHVKKLQSFPSWPRSLIQSSSSSRTFPNLHFHVFRDDLLSIKMMEDLPPRENCYGSEKAWQDLNSKCLSGNKLRKLQFLLSQSCWMNNHDDDIHNNNRFGDFNDLTLEYDFNNLKEIRSYGSIQSNAMLSIAYLCFRLGISFKYFVERDLNYVESNSQFGNLFHVMQLRSQGLQMEFIPLTERQDYERMKHDFYCRTVSQRKSFDEKSGVLYLREGVSQHEAQIGYSQMALELNDAIQELVRSSRSKKHQFNVFLPSGTGTSALFLSKYLLQMNQSSCNNSARFQVFTTNCVGSVQYLQNQFCELEPNDSSIYPKILQTTKKYRYGQLYKEMYEMIQNLKNEIGVQFEYLYDAKGFLALKEQHDIFLHDPYVEHSTSTENHVIYIHSGGLLGNTPMEDRYRRFLMKTRE</sequence>
<dbReference type="InterPro" id="IPR027278">
    <property type="entry name" value="ACCD_DCysDesulf"/>
</dbReference>
<feature type="modified residue" description="N6-(pyridoxal phosphate)lysine" evidence="5">
    <location>
        <position position="73"/>
    </location>
</feature>
<dbReference type="VEuPathDB" id="AmoebaDB:NfTy_016620"/>
<dbReference type="InterPro" id="IPR036052">
    <property type="entry name" value="TrpB-like_PALP_sf"/>
</dbReference>
<proteinExistence type="inferred from homology"/>
<evidence type="ECO:0000256" key="5">
    <source>
        <dbReference type="PIRSR" id="PIRSR006278-2"/>
    </source>
</evidence>
<keyword evidence="3 5" id="KW-0663">Pyridoxal phosphate</keyword>
<evidence type="ECO:0000256" key="2">
    <source>
        <dbReference type="ARBA" id="ARBA00008639"/>
    </source>
</evidence>
<comment type="cofactor">
    <cofactor evidence="1">
        <name>pyridoxal 5'-phosphate</name>
        <dbReference type="ChEBI" id="CHEBI:597326"/>
    </cofactor>
</comment>
<organism evidence="6 7">
    <name type="scientific">Naegleria fowleri</name>
    <name type="common">Brain eating amoeba</name>
    <dbReference type="NCBI Taxonomy" id="5763"/>
    <lineage>
        <taxon>Eukaryota</taxon>
        <taxon>Discoba</taxon>
        <taxon>Heterolobosea</taxon>
        <taxon>Tetramitia</taxon>
        <taxon>Eutetramitia</taxon>
        <taxon>Vahlkampfiidae</taxon>
        <taxon>Naegleria</taxon>
    </lineage>
</organism>
<comment type="caution">
    <text evidence="6">The sequence shown here is derived from an EMBL/GenBank/DDBJ whole genome shotgun (WGS) entry which is preliminary data.</text>
</comment>
<dbReference type="GeneID" id="68118263"/>
<dbReference type="VEuPathDB" id="AmoebaDB:NF0091850"/>
<evidence type="ECO:0008006" key="8">
    <source>
        <dbReference type="Google" id="ProtNLM"/>
    </source>
</evidence>
<name>A0A6A5CBQ8_NAEFO</name>